<gene>
    <name evidence="3" type="ORF">ETEE_1309</name>
</gene>
<dbReference type="GO" id="GO:0016740">
    <property type="term" value="F:transferase activity"/>
    <property type="evidence" value="ECO:0007669"/>
    <property type="project" value="UniProtKB-KW"/>
</dbReference>
<name>A0A076LM40_9GAMM</name>
<dbReference type="GeneID" id="33938953"/>
<dbReference type="Proteomes" id="UP000028681">
    <property type="component" value="Chromosome"/>
</dbReference>
<dbReference type="InterPro" id="IPR040079">
    <property type="entry name" value="Glutathione_S-Trfase"/>
</dbReference>
<dbReference type="RefSeq" id="WP_034164795.1">
    <property type="nucleotide sequence ID" value="NZ_CP006664.1"/>
</dbReference>
<dbReference type="PANTHER" id="PTHR43968:SF6">
    <property type="entry name" value="GLUTATHIONE S-TRANSFERASE OMEGA"/>
    <property type="match status" value="1"/>
</dbReference>
<dbReference type="NCBIfam" id="NF007682">
    <property type="entry name" value="PRK10357.1"/>
    <property type="match status" value="1"/>
</dbReference>
<accession>A0A076LM40</accession>
<evidence type="ECO:0000259" key="1">
    <source>
        <dbReference type="PROSITE" id="PS50404"/>
    </source>
</evidence>
<feature type="domain" description="GST C-terminal" evidence="2">
    <location>
        <begin position="83"/>
        <end position="203"/>
    </location>
</feature>
<dbReference type="SUPFAM" id="SSF47616">
    <property type="entry name" value="GST C-terminal domain-like"/>
    <property type="match status" value="1"/>
</dbReference>
<dbReference type="Gene3D" id="3.40.30.10">
    <property type="entry name" value="Glutaredoxin"/>
    <property type="match status" value="1"/>
</dbReference>
<dbReference type="InterPro" id="IPR036282">
    <property type="entry name" value="Glutathione-S-Trfase_C_sf"/>
</dbReference>
<keyword evidence="3" id="KW-0808">Transferase</keyword>
<dbReference type="SUPFAM" id="SSF52833">
    <property type="entry name" value="Thioredoxin-like"/>
    <property type="match status" value="1"/>
</dbReference>
<sequence>MKLIGSYTSPFVRKIFILLLEKQLTFEFVNDNPNLDGSRVPDVNPLGKVPALVADDGEIFFDSPIVADYIDRLTETPRFLPLDWERALRVRQTEALADGICDAAVTIVKELRRPAEHRDEHELQRQRDKILRGLDELERSVAAGRWIGGEALSLADIAAGCCLSYLNFRRVCPNWCVGRPALVRLAERLFQRDSFLRTAPPAD</sequence>
<dbReference type="InterPro" id="IPR010987">
    <property type="entry name" value="Glutathione-S-Trfase_C-like"/>
</dbReference>
<dbReference type="PROSITE" id="PS50405">
    <property type="entry name" value="GST_CTER"/>
    <property type="match status" value="1"/>
</dbReference>
<feature type="domain" description="GST N-terminal" evidence="1">
    <location>
        <begin position="1"/>
        <end position="78"/>
    </location>
</feature>
<evidence type="ECO:0000313" key="4">
    <source>
        <dbReference type="Proteomes" id="UP000028681"/>
    </source>
</evidence>
<dbReference type="InterPro" id="IPR036249">
    <property type="entry name" value="Thioredoxin-like_sf"/>
</dbReference>
<dbReference type="Pfam" id="PF13417">
    <property type="entry name" value="GST_N_3"/>
    <property type="match status" value="1"/>
</dbReference>
<dbReference type="SFLD" id="SFLDS00019">
    <property type="entry name" value="Glutathione_Transferase_(cytos"/>
    <property type="match status" value="1"/>
</dbReference>
<dbReference type="KEGG" id="ete:ETEE_1309"/>
<dbReference type="PROSITE" id="PS50404">
    <property type="entry name" value="GST_NTER"/>
    <property type="match status" value="1"/>
</dbReference>
<reference evidence="3 4" key="1">
    <citation type="journal article" date="2012" name="PLoS ONE">
        <title>Edwardsiella comparative phylogenomics reveal the new intra/inter-species taxonomic relationships, virulence evolution and niche adaptation mechanisms.</title>
        <authorList>
            <person name="Yang M."/>
            <person name="Lv Y."/>
            <person name="Xiao J."/>
            <person name="Wu H."/>
            <person name="Zheng H."/>
            <person name="Liu Q."/>
            <person name="Zhang Y."/>
            <person name="Wang Q."/>
        </authorList>
    </citation>
    <scope>NUCLEOTIDE SEQUENCE [LARGE SCALE GENOMIC DNA]</scope>
    <source>
        <strain evidence="4">080813</strain>
    </source>
</reference>
<dbReference type="InterPro" id="IPR004045">
    <property type="entry name" value="Glutathione_S-Trfase_N"/>
</dbReference>
<dbReference type="PANTHER" id="PTHR43968">
    <property type="match status" value="1"/>
</dbReference>
<dbReference type="EMBL" id="CP006664">
    <property type="protein sequence ID" value="AIJ07763.1"/>
    <property type="molecule type" value="Genomic_DNA"/>
</dbReference>
<dbReference type="CDD" id="cd03205">
    <property type="entry name" value="GST_C_6"/>
    <property type="match status" value="1"/>
</dbReference>
<dbReference type="Pfam" id="PF13410">
    <property type="entry name" value="GST_C_2"/>
    <property type="match status" value="1"/>
</dbReference>
<organism evidence="3 4">
    <name type="scientific">Edwardsiella anguillarum ET080813</name>
    <dbReference type="NCBI Taxonomy" id="667120"/>
    <lineage>
        <taxon>Bacteria</taxon>
        <taxon>Pseudomonadati</taxon>
        <taxon>Pseudomonadota</taxon>
        <taxon>Gammaproteobacteria</taxon>
        <taxon>Enterobacterales</taxon>
        <taxon>Hafniaceae</taxon>
        <taxon>Edwardsiella</taxon>
    </lineage>
</organism>
<proteinExistence type="predicted"/>
<dbReference type="GO" id="GO:0005737">
    <property type="term" value="C:cytoplasm"/>
    <property type="evidence" value="ECO:0007669"/>
    <property type="project" value="TreeGrafter"/>
</dbReference>
<protein>
    <submittedName>
        <fullName evidence="3">Glutathione S-transferase domain protein</fullName>
    </submittedName>
</protein>
<evidence type="ECO:0000259" key="2">
    <source>
        <dbReference type="PROSITE" id="PS50405"/>
    </source>
</evidence>
<evidence type="ECO:0000313" key="3">
    <source>
        <dbReference type="EMBL" id="AIJ07763.1"/>
    </source>
</evidence>
<dbReference type="Gene3D" id="1.20.1050.10">
    <property type="match status" value="1"/>
</dbReference>
<dbReference type="HOGENOM" id="CLU_011226_12_3_6"/>
<dbReference type="AlphaFoldDB" id="A0A076LM40"/>
<dbReference type="InterPro" id="IPR050983">
    <property type="entry name" value="GST_Omega/HSP26"/>
</dbReference>